<dbReference type="EMBL" id="KE525239">
    <property type="protein sequence ID" value="KFB43236.1"/>
    <property type="molecule type" value="Genomic_DNA"/>
</dbReference>
<reference evidence="3" key="2">
    <citation type="submission" date="2020-05" db="UniProtKB">
        <authorList>
            <consortium name="EnsemblMetazoa"/>
        </authorList>
    </citation>
    <scope>IDENTIFICATION</scope>
</reference>
<protein>
    <submittedName>
        <fullName evidence="2 3">Spatacsin</fullName>
    </submittedName>
</protein>
<feature type="region of interest" description="Disordered" evidence="1">
    <location>
        <begin position="29"/>
        <end position="80"/>
    </location>
</feature>
<dbReference type="AlphaFoldDB" id="A0A084VZ42"/>
<feature type="compositionally biased region" description="Polar residues" evidence="1">
    <location>
        <begin position="68"/>
        <end position="80"/>
    </location>
</feature>
<dbReference type="VEuPathDB" id="VectorBase:ASIC011014"/>
<evidence type="ECO:0000313" key="2">
    <source>
        <dbReference type="EMBL" id="KFB43236.1"/>
    </source>
</evidence>
<evidence type="ECO:0000313" key="4">
    <source>
        <dbReference type="Proteomes" id="UP000030765"/>
    </source>
</evidence>
<dbReference type="EnsemblMetazoa" id="ASIC011014-RA">
    <property type="protein sequence ID" value="ASIC011014-PA"/>
    <property type="gene ID" value="ASIC011014"/>
</dbReference>
<name>A0A084VZ42_ANOSI</name>
<dbReference type="EMBL" id="ATLV01018600">
    <property type="status" value="NOT_ANNOTATED_CDS"/>
    <property type="molecule type" value="Genomic_DNA"/>
</dbReference>
<sequence>MCVSSSSQTRLGAFFLRFAFSPADRQDRWPHLGAPSTEDQVQYLPNDNPPPNALQNWSPETVKPHGNSGRSGIETTTEWR</sequence>
<accession>A0A084VZ42</accession>
<evidence type="ECO:0000313" key="3">
    <source>
        <dbReference type="EnsemblMetazoa" id="ASIC011014-PA"/>
    </source>
</evidence>
<proteinExistence type="predicted"/>
<reference evidence="2 4" key="1">
    <citation type="journal article" date="2014" name="BMC Genomics">
        <title>Genome sequence of Anopheles sinensis provides insight into genetics basis of mosquito competence for malaria parasites.</title>
        <authorList>
            <person name="Zhou D."/>
            <person name="Zhang D."/>
            <person name="Ding G."/>
            <person name="Shi L."/>
            <person name="Hou Q."/>
            <person name="Ye Y."/>
            <person name="Xu Y."/>
            <person name="Zhou H."/>
            <person name="Xiong C."/>
            <person name="Li S."/>
            <person name="Yu J."/>
            <person name="Hong S."/>
            <person name="Yu X."/>
            <person name="Zou P."/>
            <person name="Chen C."/>
            <person name="Chang X."/>
            <person name="Wang W."/>
            <person name="Lv Y."/>
            <person name="Sun Y."/>
            <person name="Ma L."/>
            <person name="Shen B."/>
            <person name="Zhu C."/>
        </authorList>
    </citation>
    <scope>NUCLEOTIDE SEQUENCE [LARGE SCALE GENOMIC DNA]</scope>
</reference>
<dbReference type="Proteomes" id="UP000030765">
    <property type="component" value="Unassembled WGS sequence"/>
</dbReference>
<gene>
    <name evidence="2" type="ORF">ZHAS_00011014</name>
</gene>
<organism evidence="2">
    <name type="scientific">Anopheles sinensis</name>
    <name type="common">Mosquito</name>
    <dbReference type="NCBI Taxonomy" id="74873"/>
    <lineage>
        <taxon>Eukaryota</taxon>
        <taxon>Metazoa</taxon>
        <taxon>Ecdysozoa</taxon>
        <taxon>Arthropoda</taxon>
        <taxon>Hexapoda</taxon>
        <taxon>Insecta</taxon>
        <taxon>Pterygota</taxon>
        <taxon>Neoptera</taxon>
        <taxon>Endopterygota</taxon>
        <taxon>Diptera</taxon>
        <taxon>Nematocera</taxon>
        <taxon>Culicoidea</taxon>
        <taxon>Culicidae</taxon>
        <taxon>Anophelinae</taxon>
        <taxon>Anopheles</taxon>
    </lineage>
</organism>
<evidence type="ECO:0000256" key="1">
    <source>
        <dbReference type="SAM" id="MobiDB-lite"/>
    </source>
</evidence>
<keyword evidence="4" id="KW-1185">Reference proteome</keyword>